<evidence type="ECO:0000256" key="3">
    <source>
        <dbReference type="ARBA" id="ARBA00022989"/>
    </source>
</evidence>
<reference evidence="8" key="1">
    <citation type="journal article" date="2015" name="PLoS Genet.">
        <title>The dynamic genome and transcriptome of the human fungal pathogen Blastomyces and close relative Emmonsia.</title>
        <authorList>
            <person name="Munoz J.F."/>
            <person name="Gauthier G.M."/>
            <person name="Desjardins C.A."/>
            <person name="Gallo J.E."/>
            <person name="Holder J."/>
            <person name="Sullivan T.D."/>
            <person name="Marty A.J."/>
            <person name="Carmen J.C."/>
            <person name="Chen Z."/>
            <person name="Ding L."/>
            <person name="Gujja S."/>
            <person name="Magrini V."/>
            <person name="Misas E."/>
            <person name="Mitreva M."/>
            <person name="Priest M."/>
            <person name="Saif S."/>
            <person name="Whiston E.A."/>
            <person name="Young S."/>
            <person name="Zeng Q."/>
            <person name="Goldman W.E."/>
            <person name="Mardis E.R."/>
            <person name="Taylor J.W."/>
            <person name="McEwen J.G."/>
            <person name="Clay O.K."/>
            <person name="Klein B.S."/>
            <person name="Cuomo C.A."/>
        </authorList>
    </citation>
    <scope>NUCLEOTIDE SEQUENCE [LARGE SCALE GENOMIC DNA]</scope>
    <source>
        <strain evidence="8">ER-3 / ATCC MYA-2586</strain>
    </source>
</reference>
<sequence length="577" mass="62730">MNCPSRTDQCPDHPDWNQSPPLLTADLTTCEDLNGIVNSRAYRNRDSHLSCDSAQTSDGLLQRPPENYRPPLASKGADAGCHFLNKEDTCSATRAWPPAIGTDQRSCQRRVWIWRIALFVLFAYISYAAGGSLLAYAATLKSNLSHKLPTTRLQRRGTCSNNPASDREYNTPLHVGALMIILSVSTLACSFPLVAVKFTFLRIPAWFLFLVRHFGTGVLLATAFVHLLPTAFGSLNDPCLPRFWTVDYQPMPGAIALAAVLSVTVVEMIFSPGRHCCSDRGNRSVYMRGQEKKGHDCCGGSCGGGQGGSRGGGDDFETSKTPDSDRLKSRPSITTDASLRRERPLVGNSSSLGRELAHINADLVEMERVQSPGRGQGPRVSAAVSAAETKADVDEPQSESDDELSSIKLTPEQQRKKAVMQCMLLEMGILFHSIFIGLALAVSTGSSFVVLLIAIAFHQTFEGLALGSRIAVIDWKDKTYQPWIMALLYGCTTPLGQAIGLGTHTLYDPDSEVGLIMVGVMNAISSGLLVYSSLVELLAEDFLSDESWRILRGKRRIYACLLVFFGAAAMSLVGAWA</sequence>
<keyword evidence="3 6" id="KW-1133">Transmembrane helix</keyword>
<keyword evidence="2 6" id="KW-0812">Transmembrane</keyword>
<evidence type="ECO:0000256" key="4">
    <source>
        <dbReference type="ARBA" id="ARBA00023136"/>
    </source>
</evidence>
<name>A0ABM9YGG3_AJEDR</name>
<comment type="subcellular location">
    <subcellularLocation>
        <location evidence="1">Membrane</location>
        <topology evidence="1">Multi-pass membrane protein</topology>
    </subcellularLocation>
</comment>
<dbReference type="PANTHER" id="PTHR11040">
    <property type="entry name" value="ZINC/IRON TRANSPORTER"/>
    <property type="match status" value="1"/>
</dbReference>
<evidence type="ECO:0000256" key="2">
    <source>
        <dbReference type="ARBA" id="ARBA00022692"/>
    </source>
</evidence>
<evidence type="ECO:0000256" key="1">
    <source>
        <dbReference type="ARBA" id="ARBA00004141"/>
    </source>
</evidence>
<organism evidence="7 8">
    <name type="scientific">Ajellomyces dermatitidis (strain ER-3 / ATCC MYA-2586)</name>
    <name type="common">Blastomyces dermatitidis</name>
    <dbReference type="NCBI Taxonomy" id="559297"/>
    <lineage>
        <taxon>Eukaryota</taxon>
        <taxon>Fungi</taxon>
        <taxon>Dikarya</taxon>
        <taxon>Ascomycota</taxon>
        <taxon>Pezizomycotina</taxon>
        <taxon>Eurotiomycetes</taxon>
        <taxon>Eurotiomycetidae</taxon>
        <taxon>Onygenales</taxon>
        <taxon>Ajellomycetaceae</taxon>
        <taxon>Blastomyces</taxon>
    </lineage>
</organism>
<dbReference type="Pfam" id="PF02535">
    <property type="entry name" value="Zip"/>
    <property type="match status" value="1"/>
</dbReference>
<feature type="compositionally biased region" description="Basic and acidic residues" evidence="5">
    <location>
        <begin position="317"/>
        <end position="328"/>
    </location>
</feature>
<feature type="transmembrane region" description="Helical" evidence="6">
    <location>
        <begin position="206"/>
        <end position="228"/>
    </location>
</feature>
<keyword evidence="8" id="KW-1185">Reference proteome</keyword>
<feature type="transmembrane region" description="Helical" evidence="6">
    <location>
        <begin position="423"/>
        <end position="442"/>
    </location>
</feature>
<evidence type="ECO:0000256" key="5">
    <source>
        <dbReference type="SAM" id="MobiDB-lite"/>
    </source>
</evidence>
<dbReference type="Proteomes" id="UP000002039">
    <property type="component" value="Unassembled WGS sequence"/>
</dbReference>
<protein>
    <submittedName>
        <fullName evidence="7">ZIP Zinc transporter</fullName>
    </submittedName>
</protein>
<accession>A0ABM9YGG3</accession>
<feature type="transmembrane region" description="Helical" evidence="6">
    <location>
        <begin position="513"/>
        <end position="535"/>
    </location>
</feature>
<feature type="region of interest" description="Disordered" evidence="5">
    <location>
        <begin position="369"/>
        <end position="409"/>
    </location>
</feature>
<evidence type="ECO:0000313" key="7">
    <source>
        <dbReference type="EMBL" id="EEQ85977.1"/>
    </source>
</evidence>
<dbReference type="InterPro" id="IPR003689">
    <property type="entry name" value="ZIP"/>
</dbReference>
<feature type="compositionally biased region" description="Acidic residues" evidence="5">
    <location>
        <begin position="394"/>
        <end position="404"/>
    </location>
</feature>
<dbReference type="GeneID" id="69030695"/>
<evidence type="ECO:0000256" key="6">
    <source>
        <dbReference type="SAM" id="Phobius"/>
    </source>
</evidence>
<feature type="transmembrane region" description="Helical" evidence="6">
    <location>
        <begin position="112"/>
        <end position="138"/>
    </location>
</feature>
<proteinExistence type="predicted"/>
<dbReference type="EMBL" id="EQ999986">
    <property type="protein sequence ID" value="EEQ85977.1"/>
    <property type="molecule type" value="Genomic_DNA"/>
</dbReference>
<feature type="transmembrane region" description="Helical" evidence="6">
    <location>
        <begin position="556"/>
        <end position="576"/>
    </location>
</feature>
<gene>
    <name evidence="7" type="ORF">BDCG_09246</name>
</gene>
<feature type="transmembrane region" description="Helical" evidence="6">
    <location>
        <begin position="484"/>
        <end position="507"/>
    </location>
</feature>
<feature type="transmembrane region" description="Helical" evidence="6">
    <location>
        <begin position="248"/>
        <end position="270"/>
    </location>
</feature>
<dbReference type="PANTHER" id="PTHR11040:SF55">
    <property type="entry name" value="MEMBRANE ZINC ION TRANSPORTER, PUTATIVE (AFU_ORTHOLOGUE AFUA_6G00470)-RELATED"/>
    <property type="match status" value="1"/>
</dbReference>
<feature type="transmembrane region" description="Helical" evidence="6">
    <location>
        <begin position="173"/>
        <end position="194"/>
    </location>
</feature>
<keyword evidence="4 6" id="KW-0472">Membrane</keyword>
<feature type="transmembrane region" description="Helical" evidence="6">
    <location>
        <begin position="448"/>
        <end position="472"/>
    </location>
</feature>
<evidence type="ECO:0000313" key="8">
    <source>
        <dbReference type="Proteomes" id="UP000002039"/>
    </source>
</evidence>
<feature type="region of interest" description="Disordered" evidence="5">
    <location>
        <begin position="305"/>
        <end position="351"/>
    </location>
</feature>
<dbReference type="RefSeq" id="XP_045273616.1">
    <property type="nucleotide sequence ID" value="XM_045425035.1"/>
</dbReference>